<comment type="subcellular location">
    <subcellularLocation>
        <location evidence="1">Membrane</location>
        <topology evidence="1">Multi-pass membrane protein</topology>
    </subcellularLocation>
</comment>
<dbReference type="Pfam" id="PF01040">
    <property type="entry name" value="UbiA"/>
    <property type="match status" value="1"/>
</dbReference>
<sequence>MERNLAFIRGKSFGTWTRQLENPTFIRLTDHQLHRHPKMSESNENHKDFVRPLSSPLLPCTRAKSTTNHSCQTQNKPCPNNRKPPKTHNLLYHLQTIHLFTRSDLKTIVAPSTFFALICAFSTPTLQLSHSPLPTLHIVSRVPKTAFWVWCNLLPFAIDNQRQPSSIEEDKLNKPWRPMPSARISILQATHLMVVLYALAFTISTVITGGSAQCVMLMGLGYWYNEFHGADRDCVVRNFINACGYTCFLSGALEVMLERSVFAFPVLVYEWLFVIGLVVFSTVHAQDMGDQEGDGLRGRWTVPLVVGDVGARYSIAGFVLVWSCVCVGFWELHVYSLVVSMSLGGVVGERFLGYRTRVGDRVSFRVYNVWVAFIFSLPLWKT</sequence>
<protein>
    <submittedName>
        <fullName evidence="6">Uncharacterized protein</fullName>
    </submittedName>
</protein>
<evidence type="ECO:0000313" key="7">
    <source>
        <dbReference type="Proteomes" id="UP001152607"/>
    </source>
</evidence>
<reference evidence="6" key="1">
    <citation type="submission" date="2023-01" db="EMBL/GenBank/DDBJ databases">
        <authorList>
            <person name="Van Ghelder C."/>
            <person name="Rancurel C."/>
        </authorList>
    </citation>
    <scope>NUCLEOTIDE SEQUENCE</scope>
    <source>
        <strain evidence="6">CNCM I-4278</strain>
    </source>
</reference>
<dbReference type="GO" id="GO:0016020">
    <property type="term" value="C:membrane"/>
    <property type="evidence" value="ECO:0007669"/>
    <property type="project" value="UniProtKB-SubCell"/>
</dbReference>
<evidence type="ECO:0000256" key="4">
    <source>
        <dbReference type="ARBA" id="ARBA00023136"/>
    </source>
</evidence>
<gene>
    <name evidence="6" type="ORF">PDIGIT_LOCUS9660</name>
</gene>
<organism evidence="6 7">
    <name type="scientific">Periconia digitata</name>
    <dbReference type="NCBI Taxonomy" id="1303443"/>
    <lineage>
        <taxon>Eukaryota</taxon>
        <taxon>Fungi</taxon>
        <taxon>Dikarya</taxon>
        <taxon>Ascomycota</taxon>
        <taxon>Pezizomycotina</taxon>
        <taxon>Dothideomycetes</taxon>
        <taxon>Pleosporomycetidae</taxon>
        <taxon>Pleosporales</taxon>
        <taxon>Massarineae</taxon>
        <taxon>Periconiaceae</taxon>
        <taxon>Periconia</taxon>
    </lineage>
</organism>
<accession>A0A9W4UKX5</accession>
<dbReference type="AlphaFoldDB" id="A0A9W4UKX5"/>
<evidence type="ECO:0000256" key="3">
    <source>
        <dbReference type="ARBA" id="ARBA00022989"/>
    </source>
</evidence>
<dbReference type="PANTHER" id="PTHR42723:SF1">
    <property type="entry name" value="CHLOROPHYLL SYNTHASE, CHLOROPLASTIC"/>
    <property type="match status" value="1"/>
</dbReference>
<evidence type="ECO:0000256" key="1">
    <source>
        <dbReference type="ARBA" id="ARBA00004141"/>
    </source>
</evidence>
<feature type="transmembrane region" description="Helical" evidence="5">
    <location>
        <begin position="364"/>
        <end position="380"/>
    </location>
</feature>
<comment type="caution">
    <text evidence="6">The sequence shown here is derived from an EMBL/GenBank/DDBJ whole genome shotgun (WGS) entry which is preliminary data.</text>
</comment>
<dbReference type="InterPro" id="IPR000537">
    <property type="entry name" value="UbiA_prenyltransferase"/>
</dbReference>
<dbReference type="GO" id="GO:0016765">
    <property type="term" value="F:transferase activity, transferring alkyl or aryl (other than methyl) groups"/>
    <property type="evidence" value="ECO:0007669"/>
    <property type="project" value="InterPro"/>
</dbReference>
<evidence type="ECO:0000256" key="2">
    <source>
        <dbReference type="ARBA" id="ARBA00022692"/>
    </source>
</evidence>
<dbReference type="EMBL" id="CAOQHR010000006">
    <property type="protein sequence ID" value="CAI6336557.1"/>
    <property type="molecule type" value="Genomic_DNA"/>
</dbReference>
<proteinExistence type="predicted"/>
<keyword evidence="2 5" id="KW-0812">Transmembrane</keyword>
<feature type="transmembrane region" description="Helical" evidence="5">
    <location>
        <begin position="334"/>
        <end position="352"/>
    </location>
</feature>
<dbReference type="PANTHER" id="PTHR42723">
    <property type="entry name" value="CHLOROPHYLL SYNTHASE"/>
    <property type="match status" value="1"/>
</dbReference>
<evidence type="ECO:0000256" key="5">
    <source>
        <dbReference type="SAM" id="Phobius"/>
    </source>
</evidence>
<name>A0A9W4UKX5_9PLEO</name>
<evidence type="ECO:0000313" key="6">
    <source>
        <dbReference type="EMBL" id="CAI6336557.1"/>
    </source>
</evidence>
<keyword evidence="7" id="KW-1185">Reference proteome</keyword>
<dbReference type="CDD" id="cd13965">
    <property type="entry name" value="PT_UbiA_3"/>
    <property type="match status" value="1"/>
</dbReference>
<keyword evidence="3 5" id="KW-1133">Transmembrane helix</keyword>
<feature type="transmembrane region" description="Helical" evidence="5">
    <location>
        <begin position="261"/>
        <end position="280"/>
    </location>
</feature>
<keyword evidence="4 5" id="KW-0472">Membrane</keyword>
<feature type="transmembrane region" description="Helical" evidence="5">
    <location>
        <begin position="300"/>
        <end position="322"/>
    </location>
</feature>
<dbReference type="Proteomes" id="UP001152607">
    <property type="component" value="Unassembled WGS sequence"/>
</dbReference>
<feature type="transmembrane region" description="Helical" evidence="5">
    <location>
        <begin position="194"/>
        <end position="223"/>
    </location>
</feature>
<dbReference type="InterPro" id="IPR050475">
    <property type="entry name" value="Prenyltransferase_related"/>
</dbReference>
<dbReference type="OrthoDB" id="434972at2759"/>